<dbReference type="InterPro" id="IPR004165">
    <property type="entry name" value="CoA_trans_fam_I"/>
</dbReference>
<name>A0A8H3U0S2_9TREE</name>
<dbReference type="NCBIfam" id="TIGR02428">
    <property type="entry name" value="pcaJ_scoB_fam"/>
    <property type="match status" value="1"/>
</dbReference>
<dbReference type="InterPro" id="IPR004164">
    <property type="entry name" value="CoA_transf_AS"/>
</dbReference>
<dbReference type="InterPro" id="IPR014388">
    <property type="entry name" value="3-oxoacid_CoA-transferase"/>
</dbReference>
<comment type="caution">
    <text evidence="6">The sequence shown here is derived from an EMBL/GenBank/DDBJ whole genome shotgun (WGS) entry which is preliminary data.</text>
</comment>
<evidence type="ECO:0000256" key="3">
    <source>
        <dbReference type="PIRNR" id="PIRNR000858"/>
    </source>
</evidence>
<dbReference type="EMBL" id="BLZA01000058">
    <property type="protein sequence ID" value="GHJ90435.1"/>
    <property type="molecule type" value="Genomic_DNA"/>
</dbReference>
<dbReference type="GO" id="GO:0008260">
    <property type="term" value="F:succinyl-CoA:3-oxo-acid CoA-transferase activity"/>
    <property type="evidence" value="ECO:0007669"/>
    <property type="project" value="UniProtKB-EC"/>
</dbReference>
<comment type="function">
    <text evidence="3">Key enzyme for ketone body catabolism. Transfers the CoA moiety from succinate to acetoacetate. Formation of the enzyme-CoA intermediate proceeds via an unstable anhydride species formed between the carboxylate groups of the enzyme and substrate.</text>
</comment>
<dbReference type="NCBIfam" id="TIGR02429">
    <property type="entry name" value="pcaI_scoA_fam"/>
    <property type="match status" value="1"/>
</dbReference>
<evidence type="ECO:0000256" key="5">
    <source>
        <dbReference type="SAM" id="MobiDB-lite"/>
    </source>
</evidence>
<dbReference type="InterPro" id="IPR037171">
    <property type="entry name" value="NagB/RpiA_transferase-like"/>
</dbReference>
<dbReference type="PIRSF" id="PIRSF000858">
    <property type="entry name" value="SCOT-t"/>
    <property type="match status" value="1"/>
</dbReference>
<dbReference type="InterPro" id="IPR012791">
    <property type="entry name" value="3-oxoacid_CoA-transf_B"/>
</dbReference>
<comment type="similarity">
    <text evidence="1 3">Belongs to the 3-oxoacid CoA-transferase family.</text>
</comment>
<keyword evidence="2 3" id="KW-0808">Transferase</keyword>
<dbReference type="AlphaFoldDB" id="A0A8H3U0S2"/>
<proteinExistence type="inferred from homology"/>
<dbReference type="FunFam" id="3.40.1080.10:FF:000001">
    <property type="entry name" value="Succinyl-coa:3-ketoacid-coenzyme a transferase subunit b"/>
    <property type="match status" value="1"/>
</dbReference>
<protein>
    <recommendedName>
        <fullName evidence="3">Succinyl-CoA:3-ketoacid-coenzyme A transferase</fullName>
        <ecNumber evidence="3">2.8.3.5</ecNumber>
    </recommendedName>
</protein>
<dbReference type="SMART" id="SM00882">
    <property type="entry name" value="CoA_trans"/>
    <property type="match status" value="2"/>
</dbReference>
<dbReference type="GO" id="GO:0046952">
    <property type="term" value="P:ketone body catabolic process"/>
    <property type="evidence" value="ECO:0007669"/>
    <property type="project" value="InterPro"/>
</dbReference>
<evidence type="ECO:0000256" key="2">
    <source>
        <dbReference type="ARBA" id="ARBA00022679"/>
    </source>
</evidence>
<dbReference type="PROSITE" id="PS01274">
    <property type="entry name" value="COA_TRANSF_2"/>
    <property type="match status" value="1"/>
</dbReference>
<dbReference type="Proteomes" id="UP000620104">
    <property type="component" value="Unassembled WGS sequence"/>
</dbReference>
<comment type="catalytic activity">
    <reaction evidence="3">
        <text>a 3-oxo acid + succinyl-CoA = a 3-oxoacyl-CoA + succinate</text>
        <dbReference type="Rhea" id="RHEA:24564"/>
        <dbReference type="ChEBI" id="CHEBI:30031"/>
        <dbReference type="ChEBI" id="CHEBI:35973"/>
        <dbReference type="ChEBI" id="CHEBI:57292"/>
        <dbReference type="ChEBI" id="CHEBI:90726"/>
        <dbReference type="EC" id="2.8.3.5"/>
    </reaction>
</comment>
<evidence type="ECO:0000313" key="7">
    <source>
        <dbReference type="Proteomes" id="UP000620104"/>
    </source>
</evidence>
<feature type="active site" description="5-glutamyl coenzyme A thioester intermediate" evidence="4">
    <location>
        <position position="368"/>
    </location>
</feature>
<feature type="region of interest" description="Disordered" evidence="5">
    <location>
        <begin position="300"/>
        <end position="322"/>
    </location>
</feature>
<evidence type="ECO:0000313" key="6">
    <source>
        <dbReference type="EMBL" id="GHJ90435.1"/>
    </source>
</evidence>
<dbReference type="EC" id="2.8.3.5" evidence="3"/>
<dbReference type="Pfam" id="PF01144">
    <property type="entry name" value="CoA_trans"/>
    <property type="match status" value="2"/>
</dbReference>
<dbReference type="UniPathway" id="UPA00929">
    <property type="reaction ID" value="UER00894"/>
</dbReference>
<dbReference type="PANTHER" id="PTHR13707:SF60">
    <property type="entry name" value="ACETATE COA-TRANSFERASE SUBUNIT ALPHA"/>
    <property type="match status" value="1"/>
</dbReference>
<reference evidence="6" key="1">
    <citation type="submission" date="2020-07" db="EMBL/GenBank/DDBJ databases">
        <title>Draft Genome Sequence of a Deep-Sea Yeast, Naganishia (Cryptococcus) liquefaciens strain N6.</title>
        <authorList>
            <person name="Han Y.W."/>
            <person name="Kajitani R."/>
            <person name="Morimoto H."/>
            <person name="Parhat M."/>
            <person name="Tsubouchi H."/>
            <person name="Bakenova O."/>
            <person name="Ogata M."/>
            <person name="Argunhan B."/>
            <person name="Aoki R."/>
            <person name="Kajiwara S."/>
            <person name="Itoh T."/>
            <person name="Iwasaki H."/>
        </authorList>
    </citation>
    <scope>NUCLEOTIDE SEQUENCE</scope>
    <source>
        <strain evidence="6">N6</strain>
    </source>
</reference>
<dbReference type="PANTHER" id="PTHR13707">
    <property type="entry name" value="KETOACID-COENZYME A TRANSFERASE"/>
    <property type="match status" value="1"/>
</dbReference>
<dbReference type="SUPFAM" id="SSF100950">
    <property type="entry name" value="NagB/RpiA/CoA transferase-like"/>
    <property type="match status" value="2"/>
</dbReference>
<keyword evidence="7" id="KW-1185">Reference proteome</keyword>
<keyword evidence="3" id="KW-0496">Mitochondrion</keyword>
<sequence length="545" mass="57679">MPSVMNRACLGALRSTSASARVLTASTSTLARRAVPSASYVKPCLTQTRSYAQVGTPPKSHKVYDSAAEAVKDVKSGDIVLSGGFGLCGVPNTLIQALSKRSDVNNLTGVSNNAGAGERGLGLLLHTGQISKMIASYIGGNKLFESKYLKGEIDLELTPQGTLAERIRAAGAGIPAFYTPTGFGTPVQYGSVAMRNGPDGKATVYPPKRETREFKGKQYLLEEAIQGDVALIRAWKVDEAGNAIFRYAAHNFSGAMARSAKLTIVEAEEIVPIGALDPMQIHLPGVYVNRIVKATTPKEIETETLAPEPGTDTKASLGSGEARAKREQIVKRAALELQDGYYVNLGIGMPTLIPSFLPEGRNVWLQSENGILGMGPLPTRKQMDADIINAGKETVTLVPGASTFDSVESFGMIRGGHVDVSVLGAMEVGANGDLANWIIPGKLVKGMGGAMDLVSNPEATKIIVTTDHCDKKGNPKILDKCSLPLTGSRCVSMIITELAVFEIDRKAGKMTLKELMPGATLEEVKAKTGAKFEIGTESDGQSTKG</sequence>
<dbReference type="OrthoDB" id="1933379at2759"/>
<dbReference type="InterPro" id="IPR012792">
    <property type="entry name" value="3-oxoacid_CoA-transf_A"/>
</dbReference>
<evidence type="ECO:0000256" key="4">
    <source>
        <dbReference type="PIRSR" id="PIRSR000858-1"/>
    </source>
</evidence>
<comment type="pathway">
    <text evidence="3">Ketone metabolism; succinyl-CoA degradation; acetoacetyl-CoA from succinyl-CoA: step 1/1.</text>
</comment>
<accession>A0A8H3U0S2</accession>
<evidence type="ECO:0000256" key="1">
    <source>
        <dbReference type="ARBA" id="ARBA00007154"/>
    </source>
</evidence>
<gene>
    <name evidence="6" type="ORF">NliqN6_6837</name>
</gene>
<dbReference type="Gene3D" id="3.40.1080.10">
    <property type="entry name" value="Glutaconate Coenzyme A-transferase"/>
    <property type="match status" value="2"/>
</dbReference>
<organism evidence="6 7">
    <name type="scientific">Naganishia liquefaciens</name>
    <dbReference type="NCBI Taxonomy" id="104408"/>
    <lineage>
        <taxon>Eukaryota</taxon>
        <taxon>Fungi</taxon>
        <taxon>Dikarya</taxon>
        <taxon>Basidiomycota</taxon>
        <taxon>Agaricomycotina</taxon>
        <taxon>Tremellomycetes</taxon>
        <taxon>Filobasidiales</taxon>
        <taxon>Filobasidiaceae</taxon>
        <taxon>Naganishia</taxon>
    </lineage>
</organism>